<reference evidence="2" key="1">
    <citation type="submission" date="2020-05" db="UniProtKB">
        <authorList>
            <consortium name="EnsemblMetazoa"/>
        </authorList>
    </citation>
    <scope>IDENTIFICATION</scope>
    <source>
        <strain evidence="2">MAF</strain>
    </source>
</reference>
<evidence type="ECO:0000313" key="2">
    <source>
        <dbReference type="EnsemblMetazoa" id="AMEM001487-PA"/>
    </source>
</evidence>
<keyword evidence="3" id="KW-1185">Reference proteome</keyword>
<sequence>TSIGGAIITIIRLDIILFLFVVCVFFYFNVPIPLLNMPLQDAQKWLTVVLAVSIVTVAALPTTPTTTPEPEPDHSLQYAGTERAVGAVRKCSETSTLLYVETVVVVKDDLTSLINGTIEISIGKPVTIECVRIVAKTEHDRSTLQGYRFVSPTVIEVSVAELPPSQSKALEYAVYVYGSIGRTKKASGLAH</sequence>
<keyword evidence="1" id="KW-0472">Membrane</keyword>
<protein>
    <submittedName>
        <fullName evidence="2">Uncharacterized protein</fullName>
    </submittedName>
</protein>
<feature type="transmembrane region" description="Helical" evidence="1">
    <location>
        <begin position="42"/>
        <end position="60"/>
    </location>
</feature>
<dbReference type="VEuPathDB" id="VectorBase:AMEM001487"/>
<name>A0A182UPN0_ANOME</name>
<dbReference type="Proteomes" id="UP000075903">
    <property type="component" value="Unassembled WGS sequence"/>
</dbReference>
<organism evidence="2 3">
    <name type="scientific">Anopheles merus</name>
    <name type="common">Mosquito</name>
    <dbReference type="NCBI Taxonomy" id="30066"/>
    <lineage>
        <taxon>Eukaryota</taxon>
        <taxon>Metazoa</taxon>
        <taxon>Ecdysozoa</taxon>
        <taxon>Arthropoda</taxon>
        <taxon>Hexapoda</taxon>
        <taxon>Insecta</taxon>
        <taxon>Pterygota</taxon>
        <taxon>Neoptera</taxon>
        <taxon>Endopterygota</taxon>
        <taxon>Diptera</taxon>
        <taxon>Nematocera</taxon>
        <taxon>Culicoidea</taxon>
        <taxon>Culicidae</taxon>
        <taxon>Anophelinae</taxon>
        <taxon>Anopheles</taxon>
    </lineage>
</organism>
<evidence type="ECO:0000313" key="3">
    <source>
        <dbReference type="Proteomes" id="UP000075903"/>
    </source>
</evidence>
<dbReference type="VEuPathDB" id="VectorBase:AMEM21_008836"/>
<proteinExistence type="predicted"/>
<accession>A0A182UPN0</accession>
<dbReference type="EnsemblMetazoa" id="AMEM001487-RA">
    <property type="protein sequence ID" value="AMEM001487-PA"/>
    <property type="gene ID" value="AMEM001487"/>
</dbReference>
<feature type="transmembrane region" description="Helical" evidence="1">
    <location>
        <begin position="6"/>
        <end position="30"/>
    </location>
</feature>
<keyword evidence="1" id="KW-0812">Transmembrane</keyword>
<evidence type="ECO:0000256" key="1">
    <source>
        <dbReference type="SAM" id="Phobius"/>
    </source>
</evidence>
<dbReference type="AlphaFoldDB" id="A0A182UPN0"/>
<keyword evidence="1" id="KW-1133">Transmembrane helix</keyword>